<gene>
    <name evidence="2" type="ORF">GR702_18380</name>
</gene>
<sequence length="111" mass="11642">MEAGAHVTGRPGFLHGGAIAGLLELAAFVALHDAIGLPETVRVKPINVTVDFRRGGRLVSTTARGQVLRLGRRIANVDASAFQLGSMSPIAVARMVFLIDTSTPQSGVRLP</sequence>
<dbReference type="Gene3D" id="3.10.129.10">
    <property type="entry name" value="Hotdog Thioesterase"/>
    <property type="match status" value="1"/>
</dbReference>
<dbReference type="AlphaFoldDB" id="A0A7X4K8X7"/>
<evidence type="ECO:0000259" key="1">
    <source>
        <dbReference type="Pfam" id="PF03061"/>
    </source>
</evidence>
<dbReference type="RefSeq" id="WP_160987158.1">
    <property type="nucleotide sequence ID" value="NZ_WVTD01000019.1"/>
</dbReference>
<accession>A0A7X4K8X7</accession>
<dbReference type="InterPro" id="IPR029069">
    <property type="entry name" value="HotDog_dom_sf"/>
</dbReference>
<dbReference type="Proteomes" id="UP000465810">
    <property type="component" value="Unassembled WGS sequence"/>
</dbReference>
<evidence type="ECO:0000313" key="3">
    <source>
        <dbReference type="Proteomes" id="UP000465810"/>
    </source>
</evidence>
<dbReference type="GO" id="GO:0016790">
    <property type="term" value="F:thiolester hydrolase activity"/>
    <property type="evidence" value="ECO:0007669"/>
    <property type="project" value="UniProtKB-ARBA"/>
</dbReference>
<protein>
    <submittedName>
        <fullName evidence="2">PaaI family thioesterase</fullName>
    </submittedName>
</protein>
<comment type="caution">
    <text evidence="2">The sequence shown here is derived from an EMBL/GenBank/DDBJ whole genome shotgun (WGS) entry which is preliminary data.</text>
</comment>
<dbReference type="EMBL" id="WVTD01000019">
    <property type="protein sequence ID" value="MYL99729.1"/>
    <property type="molecule type" value="Genomic_DNA"/>
</dbReference>
<keyword evidence="3" id="KW-1185">Reference proteome</keyword>
<dbReference type="CDD" id="cd03443">
    <property type="entry name" value="PaaI_thioesterase"/>
    <property type="match status" value="1"/>
</dbReference>
<dbReference type="InterPro" id="IPR006683">
    <property type="entry name" value="Thioestr_dom"/>
</dbReference>
<dbReference type="SUPFAM" id="SSF54637">
    <property type="entry name" value="Thioesterase/thiol ester dehydrase-isomerase"/>
    <property type="match status" value="1"/>
</dbReference>
<name>A0A7X4K8X7_9SPHN</name>
<feature type="domain" description="Thioesterase" evidence="1">
    <location>
        <begin position="12"/>
        <end position="85"/>
    </location>
</feature>
<organism evidence="2 3">
    <name type="scientific">Novosphingobium silvae</name>
    <dbReference type="NCBI Taxonomy" id="2692619"/>
    <lineage>
        <taxon>Bacteria</taxon>
        <taxon>Pseudomonadati</taxon>
        <taxon>Pseudomonadota</taxon>
        <taxon>Alphaproteobacteria</taxon>
        <taxon>Sphingomonadales</taxon>
        <taxon>Sphingomonadaceae</taxon>
        <taxon>Novosphingobium</taxon>
    </lineage>
</organism>
<evidence type="ECO:0000313" key="2">
    <source>
        <dbReference type="EMBL" id="MYL99729.1"/>
    </source>
</evidence>
<proteinExistence type="predicted"/>
<reference evidence="2 3" key="1">
    <citation type="submission" date="2019-12" db="EMBL/GenBank/DDBJ databases">
        <authorList>
            <person name="Feng G."/>
            <person name="Zhu H."/>
        </authorList>
    </citation>
    <scope>NUCLEOTIDE SEQUENCE [LARGE SCALE GENOMIC DNA]</scope>
    <source>
        <strain evidence="2 3">FGD1</strain>
    </source>
</reference>
<dbReference type="Pfam" id="PF03061">
    <property type="entry name" value="4HBT"/>
    <property type="match status" value="1"/>
</dbReference>